<evidence type="ECO:0000313" key="2">
    <source>
        <dbReference type="Proteomes" id="UP000219336"/>
    </source>
</evidence>
<dbReference type="EMBL" id="OANU01000047">
    <property type="protein sequence ID" value="SNX49166.1"/>
    <property type="molecule type" value="Genomic_DNA"/>
</dbReference>
<organism evidence="1 2">
    <name type="scientific">Vibrio thalassae</name>
    <dbReference type="NCBI Taxonomy" id="1243014"/>
    <lineage>
        <taxon>Bacteria</taxon>
        <taxon>Pseudomonadati</taxon>
        <taxon>Pseudomonadota</taxon>
        <taxon>Gammaproteobacteria</taxon>
        <taxon>Vibrionales</taxon>
        <taxon>Vibrionaceae</taxon>
        <taxon>Vibrio</taxon>
    </lineage>
</organism>
<dbReference type="RefSeq" id="WP_096994259.1">
    <property type="nucleotide sequence ID" value="NZ_JBHSII010000011.1"/>
</dbReference>
<proteinExistence type="predicted"/>
<keyword evidence="2" id="KW-1185">Reference proteome</keyword>
<accession>A0A240EKP2</accession>
<protein>
    <submittedName>
        <fullName evidence="1">Uncharacterized protein</fullName>
    </submittedName>
</protein>
<dbReference type="OrthoDB" id="5878153at2"/>
<evidence type="ECO:0000313" key="1">
    <source>
        <dbReference type="EMBL" id="SNX49166.1"/>
    </source>
</evidence>
<dbReference type="AlphaFoldDB" id="A0A240EKP2"/>
<name>A0A240EKP2_9VIBR</name>
<sequence length="135" mass="15492">MFDFTNKKAYIESVAKDVAPKLCCKFGKKYDYSFQEISWVLNQVDRADDKLYKSVAYGMIRPYSNALDQELNEHLGDLLEFKKSVGKSLFNVFEVPSFDSYLLYAEVNLVPNNKVTNTSLDSFGAINFLDLWNGE</sequence>
<gene>
    <name evidence="1" type="ORF">VTH8203_02809</name>
</gene>
<reference evidence="2" key="1">
    <citation type="submission" date="2016-06" db="EMBL/GenBank/DDBJ databases">
        <authorList>
            <person name="Rodrigo-Torres L."/>
            <person name="Arahal R.D."/>
            <person name="Lucena T."/>
        </authorList>
    </citation>
    <scope>NUCLEOTIDE SEQUENCE [LARGE SCALE GENOMIC DNA]</scope>
    <source>
        <strain evidence="2">CECT8203</strain>
    </source>
</reference>
<dbReference type="Proteomes" id="UP000219336">
    <property type="component" value="Unassembled WGS sequence"/>
</dbReference>